<dbReference type="InterPro" id="IPR007146">
    <property type="entry name" value="Sas10/Utp3/C1D"/>
</dbReference>
<feature type="compositionally biased region" description="Polar residues" evidence="7">
    <location>
        <begin position="40"/>
        <end position="49"/>
    </location>
</feature>
<organism evidence="8 9">
    <name type="scientific">Tilletiopsis washingtonensis</name>
    <dbReference type="NCBI Taxonomy" id="58919"/>
    <lineage>
        <taxon>Eukaryota</taxon>
        <taxon>Fungi</taxon>
        <taxon>Dikarya</taxon>
        <taxon>Basidiomycota</taxon>
        <taxon>Ustilaginomycotina</taxon>
        <taxon>Exobasidiomycetes</taxon>
        <taxon>Entylomatales</taxon>
        <taxon>Entylomatales incertae sedis</taxon>
        <taxon>Tilletiopsis</taxon>
    </lineage>
</organism>
<dbReference type="AlphaFoldDB" id="A0A316Z5B5"/>
<reference evidence="8 9" key="1">
    <citation type="journal article" date="2018" name="Mol. Biol. Evol.">
        <title>Broad Genomic Sampling Reveals a Smut Pathogenic Ancestry of the Fungal Clade Ustilaginomycotina.</title>
        <authorList>
            <person name="Kijpornyongpan T."/>
            <person name="Mondo S.J."/>
            <person name="Barry K."/>
            <person name="Sandor L."/>
            <person name="Lee J."/>
            <person name="Lipzen A."/>
            <person name="Pangilinan J."/>
            <person name="LaButti K."/>
            <person name="Hainaut M."/>
            <person name="Henrissat B."/>
            <person name="Grigoriev I.V."/>
            <person name="Spatafora J.W."/>
            <person name="Aime M.C."/>
        </authorList>
    </citation>
    <scope>NUCLEOTIDE SEQUENCE [LARGE SCALE GENOMIC DNA]</scope>
    <source>
        <strain evidence="8 9">MCA 4186</strain>
    </source>
</reference>
<evidence type="ECO:0000256" key="6">
    <source>
        <dbReference type="RuleBase" id="RU368003"/>
    </source>
</evidence>
<keyword evidence="5 6" id="KW-0539">Nucleus</keyword>
<evidence type="ECO:0000256" key="4">
    <source>
        <dbReference type="ARBA" id="ARBA00022884"/>
    </source>
</evidence>
<comment type="subcellular location">
    <subcellularLocation>
        <location evidence="1 6">Nucleus</location>
    </subcellularLocation>
</comment>
<feature type="region of interest" description="Disordered" evidence="7">
    <location>
        <begin position="148"/>
        <end position="281"/>
    </location>
</feature>
<dbReference type="EMBL" id="KZ819304">
    <property type="protein sequence ID" value="PWN95405.1"/>
    <property type="molecule type" value="Genomic_DNA"/>
</dbReference>
<evidence type="ECO:0000256" key="7">
    <source>
        <dbReference type="SAM" id="MobiDB-lite"/>
    </source>
</evidence>
<evidence type="ECO:0000313" key="8">
    <source>
        <dbReference type="EMBL" id="PWN95405.1"/>
    </source>
</evidence>
<name>A0A316Z5B5_9BASI</name>
<feature type="region of interest" description="Disordered" evidence="7">
    <location>
        <begin position="40"/>
        <end position="61"/>
    </location>
</feature>
<dbReference type="GO" id="GO:0000460">
    <property type="term" value="P:maturation of 5.8S rRNA"/>
    <property type="evidence" value="ECO:0007669"/>
    <property type="project" value="TreeGrafter"/>
</dbReference>
<dbReference type="GO" id="GO:0005730">
    <property type="term" value="C:nucleolus"/>
    <property type="evidence" value="ECO:0007669"/>
    <property type="project" value="TreeGrafter"/>
</dbReference>
<protein>
    <recommendedName>
        <fullName evidence="6">Exosome complex protein</fullName>
    </recommendedName>
</protein>
<keyword evidence="3 6" id="KW-0698">rRNA processing</keyword>
<dbReference type="STRING" id="58919.A0A316Z5B5"/>
<feature type="compositionally biased region" description="Basic and acidic residues" evidence="7">
    <location>
        <begin position="50"/>
        <end position="61"/>
    </location>
</feature>
<dbReference type="GO" id="GO:0003723">
    <property type="term" value="F:RNA binding"/>
    <property type="evidence" value="ECO:0007669"/>
    <property type="project" value="UniProtKB-UniRule"/>
</dbReference>
<proteinExistence type="inferred from homology"/>
<comment type="similarity">
    <text evidence="2 6">Belongs to the C1D family.</text>
</comment>
<evidence type="ECO:0000256" key="1">
    <source>
        <dbReference type="ARBA" id="ARBA00004123"/>
    </source>
</evidence>
<dbReference type="InterPro" id="IPR011082">
    <property type="entry name" value="Exosome-assoc_fac/DNA_repair"/>
</dbReference>
<feature type="compositionally biased region" description="Basic residues" evidence="7">
    <location>
        <begin position="271"/>
        <end position="281"/>
    </location>
</feature>
<feature type="compositionally biased region" description="Low complexity" evidence="7">
    <location>
        <begin position="168"/>
        <end position="178"/>
    </location>
</feature>
<comment type="function">
    <text evidence="6">Required for exosome-dependent processing of pre-rRNA and small nucleolar RNA (snRNA) precursors. Involved in processing of 35S pre-rRNA at the A0, A1 and A2 sites.</text>
</comment>
<accession>A0A316Z5B5</accession>
<sequence>MSALNDPAPTLATLRSALATLTSTLDPLLASPLSALAQQLESGSSQTQAKHAERVQTKSGEASRAELDGRLDAARLNVSVAYVLLDLVWMYLKVEGIDPATHPVVPELERVKGYFAKIAAAQKLNEEKAEPRSRVDATAAGRFIKAALDKGAAPQGQHTRFEKKGEASSSSDSSSSDGSSDEEAPAPAPAAVTSSKEKGKGKAKQSLDPYAGYEEGKKRKAAAAPPAPAAAAAPTPEKTSKRKKTDSAAAASPVKDSPASAKSGKSSKSGKEKKKDKKSKR</sequence>
<dbReference type="PANTHER" id="PTHR15341:SF3">
    <property type="entry name" value="NUCLEAR NUCLEIC ACID-BINDING PROTEIN C1D"/>
    <property type="match status" value="1"/>
</dbReference>
<dbReference type="Pfam" id="PF04000">
    <property type="entry name" value="Sas10_Utp3"/>
    <property type="match status" value="1"/>
</dbReference>
<evidence type="ECO:0000256" key="3">
    <source>
        <dbReference type="ARBA" id="ARBA00022552"/>
    </source>
</evidence>
<dbReference type="GO" id="GO:0003677">
    <property type="term" value="F:DNA binding"/>
    <property type="evidence" value="ECO:0007669"/>
    <property type="project" value="TreeGrafter"/>
</dbReference>
<keyword evidence="4 6" id="KW-0694">RNA-binding</keyword>
<dbReference type="GeneID" id="37273056"/>
<feature type="compositionally biased region" description="Low complexity" evidence="7">
    <location>
        <begin position="255"/>
        <end position="267"/>
    </location>
</feature>
<dbReference type="OrthoDB" id="1421013at2759"/>
<dbReference type="Proteomes" id="UP000245946">
    <property type="component" value="Unassembled WGS sequence"/>
</dbReference>
<evidence type="ECO:0000256" key="5">
    <source>
        <dbReference type="ARBA" id="ARBA00023242"/>
    </source>
</evidence>
<dbReference type="PANTHER" id="PTHR15341">
    <property type="entry name" value="SUN-COR STEROID HORMONE RECEPTOR CO-REPRESSOR"/>
    <property type="match status" value="1"/>
</dbReference>
<evidence type="ECO:0000313" key="9">
    <source>
        <dbReference type="Proteomes" id="UP000245946"/>
    </source>
</evidence>
<evidence type="ECO:0000256" key="2">
    <source>
        <dbReference type="ARBA" id="ARBA00009154"/>
    </source>
</evidence>
<dbReference type="RefSeq" id="XP_025595684.1">
    <property type="nucleotide sequence ID" value="XM_025745512.1"/>
</dbReference>
<keyword evidence="9" id="KW-1185">Reference proteome</keyword>
<dbReference type="GO" id="GO:0010468">
    <property type="term" value="P:regulation of gene expression"/>
    <property type="evidence" value="ECO:0007669"/>
    <property type="project" value="TreeGrafter"/>
</dbReference>
<dbReference type="GO" id="GO:0000178">
    <property type="term" value="C:exosome (RNase complex)"/>
    <property type="evidence" value="ECO:0007669"/>
    <property type="project" value="TreeGrafter"/>
</dbReference>
<gene>
    <name evidence="8" type="ORF">FA09DRAFT_362783</name>
</gene>